<evidence type="ECO:0000313" key="3">
    <source>
        <dbReference type="Proteomes" id="UP001629246"/>
    </source>
</evidence>
<organism evidence="2 3">
    <name type="scientific">Herbaspirillum lusitanum</name>
    <dbReference type="NCBI Taxonomy" id="213312"/>
    <lineage>
        <taxon>Bacteria</taxon>
        <taxon>Pseudomonadati</taxon>
        <taxon>Pseudomonadota</taxon>
        <taxon>Betaproteobacteria</taxon>
        <taxon>Burkholderiales</taxon>
        <taxon>Oxalobacteraceae</taxon>
        <taxon>Herbaspirillum</taxon>
    </lineage>
</organism>
<keyword evidence="3" id="KW-1185">Reference proteome</keyword>
<dbReference type="Proteomes" id="UP001629246">
    <property type="component" value="Unassembled WGS sequence"/>
</dbReference>
<keyword evidence="1" id="KW-1133">Transmembrane helix</keyword>
<reference evidence="2 3" key="1">
    <citation type="journal article" date="2024" name="Chem. Sci.">
        <title>Discovery of megapolipeptins by genome mining of a Burkholderiales bacteria collection.</title>
        <authorList>
            <person name="Paulo B.S."/>
            <person name="Recchia M.J.J."/>
            <person name="Lee S."/>
            <person name="Fergusson C.H."/>
            <person name="Romanowski S.B."/>
            <person name="Hernandez A."/>
            <person name="Krull N."/>
            <person name="Liu D.Y."/>
            <person name="Cavanagh H."/>
            <person name="Bos A."/>
            <person name="Gray C.A."/>
            <person name="Murphy B.T."/>
            <person name="Linington R.G."/>
            <person name="Eustaquio A.S."/>
        </authorList>
    </citation>
    <scope>NUCLEOTIDE SEQUENCE [LARGE SCALE GENOMIC DNA]</scope>
    <source>
        <strain evidence="2 3">RL21-008-BIB-A</strain>
    </source>
</reference>
<keyword evidence="1" id="KW-0812">Transmembrane</keyword>
<dbReference type="EMBL" id="JAQQFM010000001">
    <property type="protein sequence ID" value="MFL9922895.1"/>
    <property type="molecule type" value="Genomic_DNA"/>
</dbReference>
<comment type="caution">
    <text evidence="2">The sequence shown here is derived from an EMBL/GenBank/DDBJ whole genome shotgun (WGS) entry which is preliminary data.</text>
</comment>
<gene>
    <name evidence="2" type="ORF">PQR62_01365</name>
</gene>
<evidence type="ECO:0000313" key="2">
    <source>
        <dbReference type="EMBL" id="MFL9922895.1"/>
    </source>
</evidence>
<feature type="transmembrane region" description="Helical" evidence="1">
    <location>
        <begin position="21"/>
        <end position="49"/>
    </location>
</feature>
<sequence length="59" mass="6873">MFKQLLARIHQQRWPVYIEKPMVALVYLCALSAAALLFVLCCFVVLVLSPMAWHWLRAL</sequence>
<name>A0ABW9A4W8_9BURK</name>
<keyword evidence="1" id="KW-0472">Membrane</keyword>
<protein>
    <submittedName>
        <fullName evidence="2">Uncharacterized protein</fullName>
    </submittedName>
</protein>
<accession>A0ABW9A4W8</accession>
<dbReference type="RefSeq" id="WP_408154003.1">
    <property type="nucleotide sequence ID" value="NZ_JAQQFM010000001.1"/>
</dbReference>
<proteinExistence type="predicted"/>
<evidence type="ECO:0000256" key="1">
    <source>
        <dbReference type="SAM" id="Phobius"/>
    </source>
</evidence>